<dbReference type="FunFam" id="3.40.50.620:FF:000077">
    <property type="entry name" value="Leucine--tRNA ligase"/>
    <property type="match status" value="1"/>
</dbReference>
<evidence type="ECO:0000256" key="2">
    <source>
        <dbReference type="ARBA" id="ARBA00013164"/>
    </source>
</evidence>
<keyword evidence="5" id="KW-0067">ATP-binding</keyword>
<dbReference type="NCBIfam" id="TIGR00396">
    <property type="entry name" value="leuS_bact"/>
    <property type="match status" value="1"/>
</dbReference>
<dbReference type="Pfam" id="PF09334">
    <property type="entry name" value="tRNA-synt_1g"/>
    <property type="match status" value="1"/>
</dbReference>
<keyword evidence="4" id="KW-0547">Nucleotide-binding</keyword>
<accession>A0A381U7K9</accession>
<proteinExistence type="inferred from homology"/>
<dbReference type="AlphaFoldDB" id="A0A381U7K9"/>
<comment type="similarity">
    <text evidence="1">Belongs to the class-I aminoacyl-tRNA synthetase family.</text>
</comment>
<dbReference type="CDD" id="cd00812">
    <property type="entry name" value="LeuRS_core"/>
    <property type="match status" value="1"/>
</dbReference>
<evidence type="ECO:0000256" key="1">
    <source>
        <dbReference type="ARBA" id="ARBA00005594"/>
    </source>
</evidence>
<dbReference type="InterPro" id="IPR002302">
    <property type="entry name" value="Leu-tRNA-ligase"/>
</dbReference>
<comment type="catalytic activity">
    <reaction evidence="8">
        <text>tRNA(Leu) + L-leucine + ATP = L-leucyl-tRNA(Leu) + AMP + diphosphate</text>
        <dbReference type="Rhea" id="RHEA:11688"/>
        <dbReference type="Rhea" id="RHEA-COMP:9613"/>
        <dbReference type="Rhea" id="RHEA-COMP:9622"/>
        <dbReference type="ChEBI" id="CHEBI:30616"/>
        <dbReference type="ChEBI" id="CHEBI:33019"/>
        <dbReference type="ChEBI" id="CHEBI:57427"/>
        <dbReference type="ChEBI" id="CHEBI:78442"/>
        <dbReference type="ChEBI" id="CHEBI:78494"/>
        <dbReference type="ChEBI" id="CHEBI:456215"/>
        <dbReference type="EC" id="6.1.1.4"/>
    </reaction>
</comment>
<sequence>MKEYNHKIIDKKWQEYWEENKTFQAVDFSDKEKFYCLVEFPYPSGDGLHVGHPRSYTALDILARKKRMEGFNVLFPMGFDSFGLPSENYAIKTGIHPNVITKENIDKYTKQLKSLGFSFDWDRVFSTTDPEYYKWTQWIFLKLYEKGLAYKQKIPINWCIDCKIGLANEEVVDGRCERCDGEVTKRSIKQWMLKITSYAEKLIQDLDDVQFLDKIKTQQVNWIGRSEGSEVTFSVDGISDNILVFTTRPDTLFGATFMILSPEHELVPVITAKEQKAVVESYIKDSAKKSDLERTELEMEKTGVFTGSYAINPVNNEKIPIWIADYVLISYGTGAIMAVPAHDTRDFDFAQKYGLKIQCINHPPRELAENEGIRIEDVLAGKACWPYEGQCINSSNPEANLDINGLNVETAKTKTTKWLEEKGIGKKTINYKLRDWVFSRQRYWGEPIPLIHCPECEWVPVPEQNLPVLLPTVEKYEPTETGESPLAAILDWVNTSCPKCGKDAKRETDTMPNWAGSSWYFLRYIDPHNDSAFADEKKIGYWMPVDWYNGGMEHTTLHLLYSRFWNKFLYDCGLVPNSEPYLKRTSHGMVLGEGGEKMSKSRNNVINPD</sequence>
<gene>
    <name evidence="12" type="ORF">METZ01_LOCUS76201</name>
</gene>
<dbReference type="InterPro" id="IPR009008">
    <property type="entry name" value="Val/Leu/Ile-tRNA-synth_edit"/>
</dbReference>
<feature type="domain" description="Methionyl/Leucyl tRNA synthetase" evidence="10">
    <location>
        <begin position="40"/>
        <end position="182"/>
    </location>
</feature>
<dbReference type="Pfam" id="PF00133">
    <property type="entry name" value="tRNA-synt_1"/>
    <property type="match status" value="1"/>
</dbReference>
<dbReference type="GO" id="GO:0005524">
    <property type="term" value="F:ATP binding"/>
    <property type="evidence" value="ECO:0007669"/>
    <property type="project" value="UniProtKB-KW"/>
</dbReference>
<dbReference type="InterPro" id="IPR025709">
    <property type="entry name" value="Leu_tRNA-synth_edit"/>
</dbReference>
<keyword evidence="6" id="KW-0648">Protein biosynthesis</keyword>
<dbReference type="InterPro" id="IPR015413">
    <property type="entry name" value="Methionyl/Leucyl_tRNA_Synth"/>
</dbReference>
<organism evidence="12">
    <name type="scientific">marine metagenome</name>
    <dbReference type="NCBI Taxonomy" id="408172"/>
    <lineage>
        <taxon>unclassified sequences</taxon>
        <taxon>metagenomes</taxon>
        <taxon>ecological metagenomes</taxon>
    </lineage>
</organism>
<evidence type="ECO:0000256" key="3">
    <source>
        <dbReference type="ARBA" id="ARBA00022598"/>
    </source>
</evidence>
<evidence type="ECO:0000259" key="11">
    <source>
        <dbReference type="Pfam" id="PF13603"/>
    </source>
</evidence>
<evidence type="ECO:0000256" key="8">
    <source>
        <dbReference type="ARBA" id="ARBA00047469"/>
    </source>
</evidence>
<keyword evidence="3" id="KW-0436">Ligase</keyword>
<name>A0A381U7K9_9ZZZZ</name>
<dbReference type="Gene3D" id="1.10.730.10">
    <property type="entry name" value="Isoleucyl-tRNA Synthetase, Domain 1"/>
    <property type="match status" value="1"/>
</dbReference>
<dbReference type="PANTHER" id="PTHR43740:SF2">
    <property type="entry name" value="LEUCINE--TRNA LIGASE, MITOCHONDRIAL"/>
    <property type="match status" value="1"/>
</dbReference>
<dbReference type="EMBL" id="UINC01005755">
    <property type="protein sequence ID" value="SVA23347.1"/>
    <property type="molecule type" value="Genomic_DNA"/>
</dbReference>
<feature type="domain" description="Aminoacyl-tRNA synthetase class Ia" evidence="9">
    <location>
        <begin position="432"/>
        <end position="608"/>
    </location>
</feature>
<evidence type="ECO:0000259" key="10">
    <source>
        <dbReference type="Pfam" id="PF09334"/>
    </source>
</evidence>
<dbReference type="FunFam" id="3.40.50.620:FF:000056">
    <property type="entry name" value="Leucine--tRNA ligase"/>
    <property type="match status" value="1"/>
</dbReference>
<dbReference type="SUPFAM" id="SSF52374">
    <property type="entry name" value="Nucleotidylyl transferase"/>
    <property type="match status" value="1"/>
</dbReference>
<keyword evidence="7" id="KW-0030">Aminoacyl-tRNA synthetase</keyword>
<dbReference type="Pfam" id="PF13603">
    <property type="entry name" value="tRNA-synt_1_2"/>
    <property type="match status" value="1"/>
</dbReference>
<evidence type="ECO:0000313" key="12">
    <source>
        <dbReference type="EMBL" id="SVA23347.1"/>
    </source>
</evidence>
<dbReference type="GO" id="GO:0006429">
    <property type="term" value="P:leucyl-tRNA aminoacylation"/>
    <property type="evidence" value="ECO:0007669"/>
    <property type="project" value="InterPro"/>
</dbReference>
<evidence type="ECO:0000259" key="9">
    <source>
        <dbReference type="Pfam" id="PF00133"/>
    </source>
</evidence>
<evidence type="ECO:0000256" key="5">
    <source>
        <dbReference type="ARBA" id="ARBA00022840"/>
    </source>
</evidence>
<evidence type="ECO:0000256" key="7">
    <source>
        <dbReference type="ARBA" id="ARBA00023146"/>
    </source>
</evidence>
<dbReference type="Gene3D" id="3.40.50.620">
    <property type="entry name" value="HUPs"/>
    <property type="match status" value="2"/>
</dbReference>
<reference evidence="12" key="1">
    <citation type="submission" date="2018-05" db="EMBL/GenBank/DDBJ databases">
        <authorList>
            <person name="Lanie J.A."/>
            <person name="Ng W.-L."/>
            <person name="Kazmierczak K.M."/>
            <person name="Andrzejewski T.M."/>
            <person name="Davidsen T.M."/>
            <person name="Wayne K.J."/>
            <person name="Tettelin H."/>
            <person name="Glass J.I."/>
            <person name="Rusch D."/>
            <person name="Podicherti R."/>
            <person name="Tsui H.-C.T."/>
            <person name="Winkler M.E."/>
        </authorList>
    </citation>
    <scope>NUCLEOTIDE SEQUENCE</scope>
</reference>
<dbReference type="PRINTS" id="PR00985">
    <property type="entry name" value="TRNASYNTHLEU"/>
</dbReference>
<dbReference type="PANTHER" id="PTHR43740">
    <property type="entry name" value="LEUCYL-TRNA SYNTHETASE"/>
    <property type="match status" value="1"/>
</dbReference>
<dbReference type="GO" id="GO:0004823">
    <property type="term" value="F:leucine-tRNA ligase activity"/>
    <property type="evidence" value="ECO:0007669"/>
    <property type="project" value="UniProtKB-EC"/>
</dbReference>
<evidence type="ECO:0000256" key="6">
    <source>
        <dbReference type="ARBA" id="ARBA00022917"/>
    </source>
</evidence>
<dbReference type="GO" id="GO:0005829">
    <property type="term" value="C:cytosol"/>
    <property type="evidence" value="ECO:0007669"/>
    <property type="project" value="TreeGrafter"/>
</dbReference>
<dbReference type="EC" id="6.1.1.4" evidence="2"/>
<dbReference type="InterPro" id="IPR002300">
    <property type="entry name" value="aa-tRNA-synth_Ia"/>
</dbReference>
<dbReference type="InterPro" id="IPR014729">
    <property type="entry name" value="Rossmann-like_a/b/a_fold"/>
</dbReference>
<dbReference type="InterPro" id="IPR001412">
    <property type="entry name" value="aa-tRNA-synth_I_CS"/>
</dbReference>
<dbReference type="GO" id="GO:0002161">
    <property type="term" value="F:aminoacyl-tRNA deacylase activity"/>
    <property type="evidence" value="ECO:0007669"/>
    <property type="project" value="InterPro"/>
</dbReference>
<feature type="non-terminal residue" evidence="12">
    <location>
        <position position="609"/>
    </location>
</feature>
<evidence type="ECO:0000256" key="4">
    <source>
        <dbReference type="ARBA" id="ARBA00022741"/>
    </source>
</evidence>
<dbReference type="SUPFAM" id="SSF50677">
    <property type="entry name" value="ValRS/IleRS/LeuRS editing domain"/>
    <property type="match status" value="1"/>
</dbReference>
<protein>
    <recommendedName>
        <fullName evidence="2">leucine--tRNA ligase</fullName>
        <ecNumber evidence="2">6.1.1.4</ecNumber>
    </recommendedName>
</protein>
<dbReference type="PROSITE" id="PS00178">
    <property type="entry name" value="AA_TRNA_LIGASE_I"/>
    <property type="match status" value="1"/>
</dbReference>
<feature type="domain" description="Leucyl-tRNA synthetase editing" evidence="11">
    <location>
        <begin position="221"/>
        <end position="419"/>
    </location>
</feature>